<feature type="compositionally biased region" description="Polar residues" evidence="1">
    <location>
        <begin position="104"/>
        <end position="116"/>
    </location>
</feature>
<evidence type="ECO:0000313" key="2">
    <source>
        <dbReference type="EMBL" id="GLB42653.1"/>
    </source>
</evidence>
<evidence type="ECO:0000256" key="1">
    <source>
        <dbReference type="SAM" id="MobiDB-lite"/>
    </source>
</evidence>
<reference evidence="2" key="1">
    <citation type="submission" date="2022-07" db="EMBL/GenBank/DDBJ databases">
        <title>The genome of Lyophyllum shimeji provides insight into the initial evolution of ectomycorrhizal fungal genome.</title>
        <authorList>
            <person name="Kobayashi Y."/>
            <person name="Shibata T."/>
            <person name="Hirakawa H."/>
            <person name="Shigenobu S."/>
            <person name="Nishiyama T."/>
            <person name="Yamada A."/>
            <person name="Hasebe M."/>
            <person name="Kawaguchi M."/>
        </authorList>
    </citation>
    <scope>NUCLEOTIDE SEQUENCE</scope>
    <source>
        <strain evidence="2">AT787</strain>
    </source>
</reference>
<name>A0A9P3URG7_LYOSH</name>
<protein>
    <submittedName>
        <fullName evidence="2">Uncharacterized protein</fullName>
    </submittedName>
</protein>
<sequence>MLGEMALAKEQGPRTEYPSAFPGVLLQAESVFHLWVGKGINEKRGLQLRQILIAPRHRGSWDESPLQEGRTLCVLDVLLRDASKNATGVGKTTLRRARPFRWRSGSNPRQGQTSAVSAPLAPDPTRLSCECRSASGAMRNEILQLRKPRTL</sequence>
<accession>A0A9P3URG7</accession>
<gene>
    <name evidence="2" type="ORF">LshimejAT787_1201020</name>
</gene>
<organism evidence="2 3">
    <name type="scientific">Lyophyllum shimeji</name>
    <name type="common">Hon-shimeji</name>
    <name type="synonym">Tricholoma shimeji</name>
    <dbReference type="NCBI Taxonomy" id="47721"/>
    <lineage>
        <taxon>Eukaryota</taxon>
        <taxon>Fungi</taxon>
        <taxon>Dikarya</taxon>
        <taxon>Basidiomycota</taxon>
        <taxon>Agaricomycotina</taxon>
        <taxon>Agaricomycetes</taxon>
        <taxon>Agaricomycetidae</taxon>
        <taxon>Agaricales</taxon>
        <taxon>Tricholomatineae</taxon>
        <taxon>Lyophyllaceae</taxon>
        <taxon>Lyophyllum</taxon>
    </lineage>
</organism>
<feature type="region of interest" description="Disordered" evidence="1">
    <location>
        <begin position="99"/>
        <end position="121"/>
    </location>
</feature>
<evidence type="ECO:0000313" key="3">
    <source>
        <dbReference type="Proteomes" id="UP001063166"/>
    </source>
</evidence>
<dbReference type="EMBL" id="BRPK01000012">
    <property type="protein sequence ID" value="GLB42653.1"/>
    <property type="molecule type" value="Genomic_DNA"/>
</dbReference>
<proteinExistence type="predicted"/>
<dbReference type="Proteomes" id="UP001063166">
    <property type="component" value="Unassembled WGS sequence"/>
</dbReference>
<keyword evidence="3" id="KW-1185">Reference proteome</keyword>
<comment type="caution">
    <text evidence="2">The sequence shown here is derived from an EMBL/GenBank/DDBJ whole genome shotgun (WGS) entry which is preliminary data.</text>
</comment>
<dbReference type="AlphaFoldDB" id="A0A9P3URG7"/>